<protein>
    <submittedName>
        <fullName evidence="10">Putative spermidine/putrescine transport system permease protein</fullName>
    </submittedName>
</protein>
<keyword evidence="4" id="KW-1003">Cell membrane</keyword>
<feature type="domain" description="ABC transmembrane type-1" evidence="9">
    <location>
        <begin position="76"/>
        <end position="292"/>
    </location>
</feature>
<sequence>MSAVPAPAPGPATAPTRRPVVARALPVLGVVPFLAYLVVFLVVPTLTVVVGAFVEDGRPSLAVIGDLADPAVLRSLAASLVLSAVTAVIGGVVGALLAYAVVTGPADGALRRLVTSVCGVLAQFGGVTLAFAFIATLGISGVLSVWLDANLGTGLTSSTWLFSLRGLVLVYAYFQIPLMVIVFLPALDGIRVQWREAAENLGASTWQYWRLVGLPLLTPAFLGSLLLLFANAFAAYATAAALVSQGNPIIPLWIRSALTSEVVLGHANFAYALALEMVVVVALVMTGYSLLVRRTARWLG</sequence>
<dbReference type="InterPro" id="IPR035906">
    <property type="entry name" value="MetI-like_sf"/>
</dbReference>
<proteinExistence type="inferred from homology"/>
<evidence type="ECO:0000256" key="4">
    <source>
        <dbReference type="ARBA" id="ARBA00022475"/>
    </source>
</evidence>
<evidence type="ECO:0000256" key="6">
    <source>
        <dbReference type="ARBA" id="ARBA00022989"/>
    </source>
</evidence>
<organism evidence="10 11">
    <name type="scientific">Friedmanniella luteola</name>
    <dbReference type="NCBI Taxonomy" id="546871"/>
    <lineage>
        <taxon>Bacteria</taxon>
        <taxon>Bacillati</taxon>
        <taxon>Actinomycetota</taxon>
        <taxon>Actinomycetes</taxon>
        <taxon>Propionibacteriales</taxon>
        <taxon>Nocardioidaceae</taxon>
        <taxon>Friedmanniella</taxon>
    </lineage>
</organism>
<dbReference type="Pfam" id="PF00528">
    <property type="entry name" value="BPD_transp_1"/>
    <property type="match status" value="1"/>
</dbReference>
<feature type="transmembrane region" description="Helical" evidence="8">
    <location>
        <begin position="269"/>
        <end position="291"/>
    </location>
</feature>
<evidence type="ECO:0000256" key="5">
    <source>
        <dbReference type="ARBA" id="ARBA00022692"/>
    </source>
</evidence>
<evidence type="ECO:0000313" key="10">
    <source>
        <dbReference type="EMBL" id="SDS03762.1"/>
    </source>
</evidence>
<feature type="transmembrane region" description="Helical" evidence="8">
    <location>
        <begin position="114"/>
        <end position="147"/>
    </location>
</feature>
<dbReference type="AlphaFoldDB" id="A0A1H1NXS8"/>
<evidence type="ECO:0000313" key="11">
    <source>
        <dbReference type="Proteomes" id="UP000199092"/>
    </source>
</evidence>
<dbReference type="InterPro" id="IPR000515">
    <property type="entry name" value="MetI-like"/>
</dbReference>
<comment type="similarity">
    <text evidence="2">Belongs to the binding-protein-dependent transport system permease family. CysTW subfamily.</text>
</comment>
<keyword evidence="3 8" id="KW-0813">Transport</keyword>
<gene>
    <name evidence="10" type="ORF">SAMN04488543_0955</name>
</gene>
<feature type="transmembrane region" description="Helical" evidence="8">
    <location>
        <begin position="167"/>
        <end position="187"/>
    </location>
</feature>
<comment type="subcellular location">
    <subcellularLocation>
        <location evidence="1 8">Cell membrane</location>
        <topology evidence="1 8">Multi-pass membrane protein</topology>
    </subcellularLocation>
</comment>
<dbReference type="GO" id="GO:0055085">
    <property type="term" value="P:transmembrane transport"/>
    <property type="evidence" value="ECO:0007669"/>
    <property type="project" value="InterPro"/>
</dbReference>
<dbReference type="PANTHER" id="PTHR42929">
    <property type="entry name" value="INNER MEMBRANE ABC TRANSPORTER PERMEASE PROTEIN YDCU-RELATED-RELATED"/>
    <property type="match status" value="1"/>
</dbReference>
<dbReference type="PANTHER" id="PTHR42929:SF1">
    <property type="entry name" value="INNER MEMBRANE ABC TRANSPORTER PERMEASE PROTEIN YDCU-RELATED"/>
    <property type="match status" value="1"/>
</dbReference>
<feature type="transmembrane region" description="Helical" evidence="8">
    <location>
        <begin position="74"/>
        <end position="102"/>
    </location>
</feature>
<evidence type="ECO:0000256" key="3">
    <source>
        <dbReference type="ARBA" id="ARBA00022448"/>
    </source>
</evidence>
<dbReference type="STRING" id="546871.SAMN04488543_0955"/>
<dbReference type="Gene3D" id="1.10.3720.10">
    <property type="entry name" value="MetI-like"/>
    <property type="match status" value="1"/>
</dbReference>
<feature type="transmembrane region" description="Helical" evidence="8">
    <location>
        <begin position="208"/>
        <end position="234"/>
    </location>
</feature>
<dbReference type="SUPFAM" id="SSF161098">
    <property type="entry name" value="MetI-like"/>
    <property type="match status" value="1"/>
</dbReference>
<evidence type="ECO:0000256" key="1">
    <source>
        <dbReference type="ARBA" id="ARBA00004651"/>
    </source>
</evidence>
<dbReference type="Proteomes" id="UP000199092">
    <property type="component" value="Chromosome I"/>
</dbReference>
<dbReference type="EMBL" id="LT629749">
    <property type="protein sequence ID" value="SDS03762.1"/>
    <property type="molecule type" value="Genomic_DNA"/>
</dbReference>
<name>A0A1H1NXS8_9ACTN</name>
<keyword evidence="6 8" id="KW-1133">Transmembrane helix</keyword>
<keyword evidence="11" id="KW-1185">Reference proteome</keyword>
<reference evidence="10 11" key="1">
    <citation type="submission" date="2016-10" db="EMBL/GenBank/DDBJ databases">
        <authorList>
            <person name="de Groot N.N."/>
        </authorList>
    </citation>
    <scope>NUCLEOTIDE SEQUENCE [LARGE SCALE GENOMIC DNA]</scope>
    <source>
        <strain evidence="10 11">DSM 21741</strain>
    </source>
</reference>
<evidence type="ECO:0000259" key="9">
    <source>
        <dbReference type="PROSITE" id="PS50928"/>
    </source>
</evidence>
<evidence type="ECO:0000256" key="2">
    <source>
        <dbReference type="ARBA" id="ARBA00007069"/>
    </source>
</evidence>
<evidence type="ECO:0000256" key="7">
    <source>
        <dbReference type="ARBA" id="ARBA00023136"/>
    </source>
</evidence>
<keyword evidence="5 8" id="KW-0812">Transmembrane</keyword>
<feature type="transmembrane region" description="Helical" evidence="8">
    <location>
        <begin position="27"/>
        <end position="54"/>
    </location>
</feature>
<dbReference type="RefSeq" id="WP_197677205.1">
    <property type="nucleotide sequence ID" value="NZ_LT629749.1"/>
</dbReference>
<dbReference type="GO" id="GO:0005886">
    <property type="term" value="C:plasma membrane"/>
    <property type="evidence" value="ECO:0007669"/>
    <property type="project" value="UniProtKB-SubCell"/>
</dbReference>
<dbReference type="PROSITE" id="PS50928">
    <property type="entry name" value="ABC_TM1"/>
    <property type="match status" value="1"/>
</dbReference>
<keyword evidence="7 8" id="KW-0472">Membrane</keyword>
<accession>A0A1H1NXS8</accession>
<evidence type="ECO:0000256" key="8">
    <source>
        <dbReference type="RuleBase" id="RU363032"/>
    </source>
</evidence>